<feature type="non-terminal residue" evidence="1">
    <location>
        <position position="123"/>
    </location>
</feature>
<comment type="caution">
    <text evidence="1">The sequence shown here is derived from an EMBL/GenBank/DDBJ whole genome shotgun (WGS) entry which is preliminary data.</text>
</comment>
<evidence type="ECO:0000313" key="2">
    <source>
        <dbReference type="Proteomes" id="UP000805193"/>
    </source>
</evidence>
<feature type="non-terminal residue" evidence="1">
    <location>
        <position position="1"/>
    </location>
</feature>
<dbReference type="EMBL" id="JABSTQ010010731">
    <property type="protein sequence ID" value="KAG0418543.1"/>
    <property type="molecule type" value="Genomic_DNA"/>
</dbReference>
<keyword evidence="2" id="KW-1185">Reference proteome</keyword>
<accession>A0AC60PG42</accession>
<reference evidence="1 2" key="1">
    <citation type="journal article" date="2020" name="Cell">
        <title>Large-Scale Comparative Analyses of Tick Genomes Elucidate Their Genetic Diversity and Vector Capacities.</title>
        <authorList>
            <consortium name="Tick Genome and Microbiome Consortium (TIGMIC)"/>
            <person name="Jia N."/>
            <person name="Wang J."/>
            <person name="Shi W."/>
            <person name="Du L."/>
            <person name="Sun Y."/>
            <person name="Zhan W."/>
            <person name="Jiang J.F."/>
            <person name="Wang Q."/>
            <person name="Zhang B."/>
            <person name="Ji P."/>
            <person name="Bell-Sakyi L."/>
            <person name="Cui X.M."/>
            <person name="Yuan T.T."/>
            <person name="Jiang B.G."/>
            <person name="Yang W.F."/>
            <person name="Lam T.T."/>
            <person name="Chang Q.C."/>
            <person name="Ding S.J."/>
            <person name="Wang X.J."/>
            <person name="Zhu J.G."/>
            <person name="Ruan X.D."/>
            <person name="Zhao L."/>
            <person name="Wei J.T."/>
            <person name="Ye R.Z."/>
            <person name="Que T.C."/>
            <person name="Du C.H."/>
            <person name="Zhou Y.H."/>
            <person name="Cheng J.X."/>
            <person name="Dai P.F."/>
            <person name="Guo W.B."/>
            <person name="Han X.H."/>
            <person name="Huang E.J."/>
            <person name="Li L.F."/>
            <person name="Wei W."/>
            <person name="Gao Y.C."/>
            <person name="Liu J.Z."/>
            <person name="Shao H.Z."/>
            <person name="Wang X."/>
            <person name="Wang C.C."/>
            <person name="Yang T.C."/>
            <person name="Huo Q.B."/>
            <person name="Li W."/>
            <person name="Chen H.Y."/>
            <person name="Chen S.E."/>
            <person name="Zhou L.G."/>
            <person name="Ni X.B."/>
            <person name="Tian J.H."/>
            <person name="Sheng Y."/>
            <person name="Liu T."/>
            <person name="Pan Y.S."/>
            <person name="Xia L.Y."/>
            <person name="Li J."/>
            <person name="Zhao F."/>
            <person name="Cao W.C."/>
        </authorList>
    </citation>
    <scope>NUCLEOTIDE SEQUENCE [LARGE SCALE GENOMIC DNA]</scope>
    <source>
        <strain evidence="1">Iper-2018</strain>
    </source>
</reference>
<gene>
    <name evidence="1" type="ORF">HPB47_004779</name>
</gene>
<organism evidence="1 2">
    <name type="scientific">Ixodes persulcatus</name>
    <name type="common">Taiga tick</name>
    <dbReference type="NCBI Taxonomy" id="34615"/>
    <lineage>
        <taxon>Eukaryota</taxon>
        <taxon>Metazoa</taxon>
        <taxon>Ecdysozoa</taxon>
        <taxon>Arthropoda</taxon>
        <taxon>Chelicerata</taxon>
        <taxon>Arachnida</taxon>
        <taxon>Acari</taxon>
        <taxon>Parasitiformes</taxon>
        <taxon>Ixodida</taxon>
        <taxon>Ixodoidea</taxon>
        <taxon>Ixodidae</taxon>
        <taxon>Ixodinae</taxon>
        <taxon>Ixodes</taxon>
    </lineage>
</organism>
<dbReference type="Proteomes" id="UP000805193">
    <property type="component" value="Unassembled WGS sequence"/>
</dbReference>
<proteinExistence type="predicted"/>
<evidence type="ECO:0000313" key="1">
    <source>
        <dbReference type="EMBL" id="KAG0418543.1"/>
    </source>
</evidence>
<protein>
    <submittedName>
        <fullName evidence="1">Uncharacterized protein</fullName>
    </submittedName>
</protein>
<name>A0AC60PG42_IXOPE</name>
<sequence>VQTSDLPRTAGSWIDDRQAGRRGERALQRPHRRDGRGGYPGLRRRGWYTCNLQAYGPSTAPHRLHTGRRSGLERRELQRMSPDQNGKHRRAGLERHPAAALLHAVHVHSVAGGTDDRTVSNSH</sequence>